<dbReference type="PANTHER" id="PTHR47235:SF1">
    <property type="entry name" value="BLR6548 PROTEIN"/>
    <property type="match status" value="1"/>
</dbReference>
<feature type="chain" id="PRO_5037060353" evidence="3">
    <location>
        <begin position="21"/>
        <end position="419"/>
    </location>
</feature>
<comment type="similarity">
    <text evidence="1">Belongs to the leucine-binding protein family.</text>
</comment>
<dbReference type="InterPro" id="IPR028081">
    <property type="entry name" value="Leu-bd"/>
</dbReference>
<dbReference type="Pfam" id="PF13458">
    <property type="entry name" value="Peripla_BP_6"/>
    <property type="match status" value="1"/>
</dbReference>
<proteinExistence type="inferred from homology"/>
<evidence type="ECO:0000313" key="5">
    <source>
        <dbReference type="EMBL" id="MBJ7603076.1"/>
    </source>
</evidence>
<accession>A0A934KGJ9</accession>
<evidence type="ECO:0000313" key="6">
    <source>
        <dbReference type="Proteomes" id="UP000620075"/>
    </source>
</evidence>
<dbReference type="SUPFAM" id="SSF53822">
    <property type="entry name" value="Periplasmic binding protein-like I"/>
    <property type="match status" value="1"/>
</dbReference>
<sequence length="419" mass="45300">MRKRTLLHQAVVALLALALAACGGGGSSSSTPAASDVGVTKDTITLGGTIALSGPASAYGTIARASDAYFKYTNDHGGVNGRKIVYKYVDDAYNPAQTVPLTKQQVEQDQVFLMYGGLGTQAQTSVREYLNTKKVPQVFVATGATTFSAEHKKYPYTFGWQPTYQGESLIYAQYIQKNLPNAKIGVIYQNDDYGQDYLNGLVKGLGSKANLIVDKQSNEVGAPDLGSQILHLKSSGADTLFIFETPSPAIKSLVTAFKVNWKPTIFLNGVAAPMPYLFAAAKAAGTPAAVESVWSVEYTIDPTDPQQASDAGVTQYRDVMQKYFPSGDLNDAFNVYGVAVAYTMVDVLKRAGANPTRKAVLDILNNLNETNPFLHKSVQVKNTSSDHYTITQEILAKFDGTRYIPQSQVIDVRGQIKFP</sequence>
<evidence type="ECO:0000256" key="1">
    <source>
        <dbReference type="ARBA" id="ARBA00010062"/>
    </source>
</evidence>
<dbReference type="Proteomes" id="UP000620075">
    <property type="component" value="Unassembled WGS sequence"/>
</dbReference>
<reference evidence="5 6" key="1">
    <citation type="submission" date="2020-10" db="EMBL/GenBank/DDBJ databases">
        <title>Ca. Dormibacterota MAGs.</title>
        <authorList>
            <person name="Montgomery K."/>
        </authorList>
    </citation>
    <scope>NUCLEOTIDE SEQUENCE [LARGE SCALE GENOMIC DNA]</scope>
    <source>
        <strain evidence="5">SC8811_S16_3</strain>
    </source>
</reference>
<evidence type="ECO:0000256" key="3">
    <source>
        <dbReference type="SAM" id="SignalP"/>
    </source>
</evidence>
<dbReference type="AlphaFoldDB" id="A0A934KGJ9"/>
<protein>
    <submittedName>
        <fullName evidence="5">ABC transporter substrate-binding protein</fullName>
    </submittedName>
</protein>
<dbReference type="PANTHER" id="PTHR47235">
    <property type="entry name" value="BLR6548 PROTEIN"/>
    <property type="match status" value="1"/>
</dbReference>
<feature type="domain" description="Leucine-binding protein" evidence="4">
    <location>
        <begin position="43"/>
        <end position="374"/>
    </location>
</feature>
<dbReference type="CDD" id="cd06343">
    <property type="entry name" value="PBP1_ABC_ligand_binding-like"/>
    <property type="match status" value="1"/>
</dbReference>
<dbReference type="EMBL" id="JAEKNQ010000031">
    <property type="protein sequence ID" value="MBJ7603076.1"/>
    <property type="molecule type" value="Genomic_DNA"/>
</dbReference>
<keyword evidence="2 3" id="KW-0732">Signal</keyword>
<dbReference type="RefSeq" id="WP_338178462.1">
    <property type="nucleotide sequence ID" value="NZ_JAEKNQ010000031.1"/>
</dbReference>
<comment type="caution">
    <text evidence="5">The sequence shown here is derived from an EMBL/GenBank/DDBJ whole genome shotgun (WGS) entry which is preliminary data.</text>
</comment>
<gene>
    <name evidence="5" type="ORF">JF888_07810</name>
</gene>
<feature type="signal peptide" evidence="3">
    <location>
        <begin position="1"/>
        <end position="20"/>
    </location>
</feature>
<dbReference type="Gene3D" id="3.40.50.2300">
    <property type="match status" value="2"/>
</dbReference>
<dbReference type="PROSITE" id="PS51257">
    <property type="entry name" value="PROKAR_LIPOPROTEIN"/>
    <property type="match status" value="1"/>
</dbReference>
<evidence type="ECO:0000256" key="2">
    <source>
        <dbReference type="ARBA" id="ARBA00022729"/>
    </source>
</evidence>
<dbReference type="InterPro" id="IPR028082">
    <property type="entry name" value="Peripla_BP_I"/>
</dbReference>
<organism evidence="5 6">
    <name type="scientific">Candidatus Dormiibacter inghamiae</name>
    <dbReference type="NCBI Taxonomy" id="3127013"/>
    <lineage>
        <taxon>Bacteria</taxon>
        <taxon>Bacillati</taxon>
        <taxon>Candidatus Dormiibacterota</taxon>
        <taxon>Candidatus Dormibacteria</taxon>
        <taxon>Candidatus Dormibacterales</taxon>
        <taxon>Candidatus Dormibacteraceae</taxon>
        <taxon>Candidatus Dormiibacter</taxon>
    </lineage>
</organism>
<evidence type="ECO:0000259" key="4">
    <source>
        <dbReference type="Pfam" id="PF13458"/>
    </source>
</evidence>
<name>A0A934KGJ9_9BACT</name>